<dbReference type="InterPro" id="IPR007160">
    <property type="entry name" value="DUF362"/>
</dbReference>
<proteinExistence type="predicted"/>
<organism evidence="2 3">
    <name type="scientific">Abyssobacteria bacterium (strain SURF_5)</name>
    <dbReference type="NCBI Taxonomy" id="2093360"/>
    <lineage>
        <taxon>Bacteria</taxon>
        <taxon>Pseudomonadati</taxon>
        <taxon>Candidatus Hydrogenedentota</taxon>
        <taxon>Candidatus Abyssobacteria</taxon>
    </lineage>
</organism>
<dbReference type="Proteomes" id="UP000265882">
    <property type="component" value="Unassembled WGS sequence"/>
</dbReference>
<dbReference type="PROSITE" id="PS51318">
    <property type="entry name" value="TAT"/>
    <property type="match status" value="1"/>
</dbReference>
<dbReference type="Pfam" id="PF04015">
    <property type="entry name" value="DUF362"/>
    <property type="match status" value="1"/>
</dbReference>
<evidence type="ECO:0000313" key="2">
    <source>
        <dbReference type="EMBL" id="RJP19154.1"/>
    </source>
</evidence>
<evidence type="ECO:0000313" key="3">
    <source>
        <dbReference type="Proteomes" id="UP000265882"/>
    </source>
</evidence>
<comment type="caution">
    <text evidence="2">The sequence shown here is derived from an EMBL/GenBank/DDBJ whole genome shotgun (WGS) entry which is preliminary data.</text>
</comment>
<dbReference type="AlphaFoldDB" id="A0A3A4NTK3"/>
<accession>A0A3A4NTK3</accession>
<protein>
    <submittedName>
        <fullName evidence="2">DUF362 domain-containing protein</fullName>
    </submittedName>
</protein>
<reference evidence="2 3" key="1">
    <citation type="journal article" date="2017" name="ISME J.">
        <title>Energy and carbon metabolisms in a deep terrestrial subsurface fluid microbial community.</title>
        <authorList>
            <person name="Momper L."/>
            <person name="Jungbluth S.P."/>
            <person name="Lee M.D."/>
            <person name="Amend J.P."/>
        </authorList>
    </citation>
    <scope>NUCLEOTIDE SEQUENCE [LARGE SCALE GENOMIC DNA]</scope>
    <source>
        <strain evidence="2">SURF_5</strain>
    </source>
</reference>
<feature type="domain" description="DUF362" evidence="1">
    <location>
        <begin position="97"/>
        <end position="306"/>
    </location>
</feature>
<sequence length="348" mass="37219">MATKKAGSYCDGFSSIEWTRREFIRAATAGTAGIALAGPLSACSSATAVPRAGAGNLFMQGDKPLLIVVEGGDLQRMLQAGIEALGGLRKLVSGKKVVLKPNVVASQPPPVTTDVDLLLAVGDMTRREGALSLTACDANSSGVSKAGKFDALGFPARLKEAGIALDAVDFGDRLAHVFVQKPQWLAHPKIGVVRTLHEADVVINLPMIKRHDASRFTCALKNHFGSVYGPLRFVAHNKLKAEGGEQYFDRALAEFADAVRPELNIVDGRTLLIRSGPTLSGRAEIKEGVNRIILCGDMLAAEVYCSKLMEEHDDSYSSDMIENQLDAAERLGLGIRDLRNVAIKEIVA</sequence>
<dbReference type="InterPro" id="IPR006311">
    <property type="entry name" value="TAT_signal"/>
</dbReference>
<dbReference type="EMBL" id="QZKU01000092">
    <property type="protein sequence ID" value="RJP19154.1"/>
    <property type="molecule type" value="Genomic_DNA"/>
</dbReference>
<gene>
    <name evidence="2" type="ORF">C4520_13265</name>
</gene>
<evidence type="ECO:0000259" key="1">
    <source>
        <dbReference type="Pfam" id="PF04015"/>
    </source>
</evidence>
<name>A0A3A4NTK3_ABYX5</name>